<evidence type="ECO:0000256" key="1">
    <source>
        <dbReference type="ARBA" id="ARBA00001964"/>
    </source>
</evidence>
<keyword evidence="8" id="KW-1185">Reference proteome</keyword>
<keyword evidence="5" id="KW-0786">Thiamine pyrophosphate</keyword>
<evidence type="ECO:0000256" key="2">
    <source>
        <dbReference type="ARBA" id="ARBA00007131"/>
    </source>
</evidence>
<protein>
    <submittedName>
        <fullName evidence="7">Transketolase</fullName>
    </submittedName>
</protein>
<keyword evidence="3" id="KW-0808">Transferase</keyword>
<name>A0A1M6V6X0_9FIRM</name>
<accession>A0A1M6V6X0</accession>
<evidence type="ECO:0000256" key="4">
    <source>
        <dbReference type="ARBA" id="ARBA00022723"/>
    </source>
</evidence>
<dbReference type="InterPro" id="IPR005474">
    <property type="entry name" value="Transketolase_N"/>
</dbReference>
<dbReference type="Proteomes" id="UP000183997">
    <property type="component" value="Unassembled WGS sequence"/>
</dbReference>
<dbReference type="InterPro" id="IPR049557">
    <property type="entry name" value="Transketolase_CS"/>
</dbReference>
<dbReference type="PANTHER" id="PTHR47514:SF1">
    <property type="entry name" value="TRANSKETOLASE N-TERMINAL SECTION-RELATED"/>
    <property type="match status" value="1"/>
</dbReference>
<evidence type="ECO:0000256" key="5">
    <source>
        <dbReference type="ARBA" id="ARBA00023052"/>
    </source>
</evidence>
<dbReference type="OrthoDB" id="8732661at2"/>
<dbReference type="Pfam" id="PF00456">
    <property type="entry name" value="Transketolase_N"/>
    <property type="match status" value="1"/>
</dbReference>
<proteinExistence type="inferred from homology"/>
<evidence type="ECO:0000256" key="3">
    <source>
        <dbReference type="ARBA" id="ARBA00022679"/>
    </source>
</evidence>
<dbReference type="EMBL" id="FRAR01000023">
    <property type="protein sequence ID" value="SHK77121.1"/>
    <property type="molecule type" value="Genomic_DNA"/>
</dbReference>
<dbReference type="Gene3D" id="3.40.50.970">
    <property type="match status" value="1"/>
</dbReference>
<dbReference type="RefSeq" id="WP_072916091.1">
    <property type="nucleotide sequence ID" value="NZ_FRAR01000023.1"/>
</dbReference>
<dbReference type="PROSITE" id="PS00801">
    <property type="entry name" value="TRANSKETOLASE_1"/>
    <property type="match status" value="1"/>
</dbReference>
<sequence length="271" mass="29478">MNEKIQSLQERAKAIRRHIVTMLGEAGSGHPGGSLSAADMISVLYFDTMKLDPEKPDWAGRDRFVLSKGHAAPVLYAALAEKGYFPVEELKTLRKLGSRLQGHPDMKKLPGVEMSTGSLGQGFSTAIGMALGLRLDGGNQRVYALLGDGEVQEGQIWEAAMAAGHFKLDNLTAFLDYNNLQIDGPVDVVMNVAPLPEKWRAFNWHVIEIDGHDIKQILQALAEAQATKGKPTMIIAKTVKGKGVSFMENQVGWHGNAPKPEQVEQALAELA</sequence>
<dbReference type="GO" id="GO:0046872">
    <property type="term" value="F:metal ion binding"/>
    <property type="evidence" value="ECO:0007669"/>
    <property type="project" value="UniProtKB-KW"/>
</dbReference>
<dbReference type="CDD" id="cd02012">
    <property type="entry name" value="TPP_TK"/>
    <property type="match status" value="1"/>
</dbReference>
<dbReference type="GO" id="GO:0016740">
    <property type="term" value="F:transferase activity"/>
    <property type="evidence" value="ECO:0007669"/>
    <property type="project" value="UniProtKB-KW"/>
</dbReference>
<keyword evidence="4" id="KW-0479">Metal-binding</keyword>
<dbReference type="SUPFAM" id="SSF52518">
    <property type="entry name" value="Thiamin diphosphate-binding fold (THDP-binding)"/>
    <property type="match status" value="1"/>
</dbReference>
<comment type="similarity">
    <text evidence="2">Belongs to the transketolase family.</text>
</comment>
<evidence type="ECO:0000313" key="7">
    <source>
        <dbReference type="EMBL" id="SHK77121.1"/>
    </source>
</evidence>
<dbReference type="AlphaFoldDB" id="A0A1M6V6X0"/>
<evidence type="ECO:0000259" key="6">
    <source>
        <dbReference type="Pfam" id="PF00456"/>
    </source>
</evidence>
<comment type="cofactor">
    <cofactor evidence="1">
        <name>thiamine diphosphate</name>
        <dbReference type="ChEBI" id="CHEBI:58937"/>
    </cofactor>
</comment>
<dbReference type="PANTHER" id="PTHR47514">
    <property type="entry name" value="TRANSKETOLASE N-TERMINAL SECTION-RELATED"/>
    <property type="match status" value="1"/>
</dbReference>
<reference evidence="8" key="1">
    <citation type="submission" date="2016-11" db="EMBL/GenBank/DDBJ databases">
        <authorList>
            <person name="Varghese N."/>
            <person name="Submissions S."/>
        </authorList>
    </citation>
    <scope>NUCLEOTIDE SEQUENCE [LARGE SCALE GENOMIC DNA]</scope>
    <source>
        <strain evidence="8">DSM 10349</strain>
    </source>
</reference>
<organism evidence="7 8">
    <name type="scientific">Desulforamulus aeronauticus DSM 10349</name>
    <dbReference type="NCBI Taxonomy" id="1121421"/>
    <lineage>
        <taxon>Bacteria</taxon>
        <taxon>Bacillati</taxon>
        <taxon>Bacillota</taxon>
        <taxon>Clostridia</taxon>
        <taxon>Eubacteriales</taxon>
        <taxon>Peptococcaceae</taxon>
        <taxon>Desulforamulus</taxon>
    </lineage>
</organism>
<gene>
    <name evidence="7" type="ORF">SAMN02745123_03075</name>
</gene>
<dbReference type="STRING" id="1121421.SAMN02745123_03075"/>
<dbReference type="InterPro" id="IPR029061">
    <property type="entry name" value="THDP-binding"/>
</dbReference>
<feature type="domain" description="Transketolase N-terminal" evidence="6">
    <location>
        <begin position="10"/>
        <end position="266"/>
    </location>
</feature>
<evidence type="ECO:0000313" key="8">
    <source>
        <dbReference type="Proteomes" id="UP000183997"/>
    </source>
</evidence>